<keyword evidence="5" id="KW-0677">Repeat</keyword>
<dbReference type="Gene3D" id="1.10.418.10">
    <property type="entry name" value="Calponin-like domain"/>
    <property type="match status" value="2"/>
</dbReference>
<evidence type="ECO:0000256" key="3">
    <source>
        <dbReference type="ARBA" id="ARBA00005666"/>
    </source>
</evidence>
<dbReference type="AlphaFoldDB" id="A0AAD9N5V7"/>
<proteinExistence type="inferred from homology"/>
<feature type="region of interest" description="Disordered" evidence="9">
    <location>
        <begin position="32"/>
        <end position="54"/>
    </location>
</feature>
<dbReference type="GO" id="GO:0005925">
    <property type="term" value="C:focal adhesion"/>
    <property type="evidence" value="ECO:0007669"/>
    <property type="project" value="TreeGrafter"/>
</dbReference>
<comment type="similarity">
    <text evidence="3">Belongs to the parvin family.</text>
</comment>
<gene>
    <name evidence="11" type="ORF">LSH36_220g01000</name>
</gene>
<evidence type="ECO:0000313" key="12">
    <source>
        <dbReference type="Proteomes" id="UP001208570"/>
    </source>
</evidence>
<keyword evidence="4" id="KW-0963">Cytoplasm</keyword>
<evidence type="ECO:0000256" key="7">
    <source>
        <dbReference type="ARBA" id="ARBA00023203"/>
    </source>
</evidence>
<dbReference type="GO" id="GO:0030036">
    <property type="term" value="P:actin cytoskeleton organization"/>
    <property type="evidence" value="ECO:0007669"/>
    <property type="project" value="InterPro"/>
</dbReference>
<feature type="compositionally biased region" description="Basic and acidic residues" evidence="9">
    <location>
        <begin position="35"/>
        <end position="48"/>
    </location>
</feature>
<keyword evidence="8" id="KW-0206">Cytoskeleton</keyword>
<evidence type="ECO:0000256" key="9">
    <source>
        <dbReference type="SAM" id="MobiDB-lite"/>
    </source>
</evidence>
<dbReference type="GO" id="GO:0003779">
    <property type="term" value="F:actin binding"/>
    <property type="evidence" value="ECO:0007669"/>
    <property type="project" value="UniProtKB-KW"/>
</dbReference>
<dbReference type="PANTHER" id="PTHR12114">
    <property type="entry name" value="PARVIN"/>
    <property type="match status" value="1"/>
</dbReference>
<evidence type="ECO:0000256" key="2">
    <source>
        <dbReference type="ARBA" id="ARBA00004245"/>
    </source>
</evidence>
<reference evidence="11" key="1">
    <citation type="journal article" date="2023" name="Mol. Biol. Evol.">
        <title>Third-Generation Sequencing Reveals the Adaptive Role of the Epigenome in Three Deep-Sea Polychaetes.</title>
        <authorList>
            <person name="Perez M."/>
            <person name="Aroh O."/>
            <person name="Sun Y."/>
            <person name="Lan Y."/>
            <person name="Juniper S.K."/>
            <person name="Young C.R."/>
            <person name="Angers B."/>
            <person name="Qian P.Y."/>
        </authorList>
    </citation>
    <scope>NUCLEOTIDE SEQUENCE</scope>
    <source>
        <strain evidence="11">P08H-3</strain>
    </source>
</reference>
<evidence type="ECO:0000256" key="4">
    <source>
        <dbReference type="ARBA" id="ARBA00022490"/>
    </source>
</evidence>
<dbReference type="GO" id="GO:0071963">
    <property type="term" value="P:establishment or maintenance of cell polarity regulating cell shape"/>
    <property type="evidence" value="ECO:0007669"/>
    <property type="project" value="TreeGrafter"/>
</dbReference>
<evidence type="ECO:0000256" key="6">
    <source>
        <dbReference type="ARBA" id="ARBA00022889"/>
    </source>
</evidence>
<keyword evidence="7" id="KW-0009">Actin-binding</keyword>
<dbReference type="GO" id="GO:0030031">
    <property type="term" value="P:cell projection assembly"/>
    <property type="evidence" value="ECO:0007669"/>
    <property type="project" value="TreeGrafter"/>
</dbReference>
<dbReference type="Proteomes" id="UP001208570">
    <property type="component" value="Unassembled WGS sequence"/>
</dbReference>
<comment type="subcellular location">
    <subcellularLocation>
        <location evidence="2">Cytoplasm</location>
        <location evidence="2">Cytoskeleton</location>
    </subcellularLocation>
    <subcellularLocation>
        <location evidence="1">Cytoplasm</location>
        <location evidence="1">Myofibril</location>
        <location evidence="1">Sarcomere</location>
    </subcellularLocation>
</comment>
<dbReference type="GO" id="GO:0030017">
    <property type="term" value="C:sarcomere"/>
    <property type="evidence" value="ECO:0007669"/>
    <property type="project" value="UniProtKB-SubCell"/>
</dbReference>
<evidence type="ECO:0000259" key="10">
    <source>
        <dbReference type="PROSITE" id="PS50021"/>
    </source>
</evidence>
<dbReference type="CDD" id="cd21304">
    <property type="entry name" value="CH_PARVA_B_rpt1"/>
    <property type="match status" value="1"/>
</dbReference>
<evidence type="ECO:0000256" key="8">
    <source>
        <dbReference type="ARBA" id="ARBA00023212"/>
    </source>
</evidence>
<dbReference type="GO" id="GO:0034446">
    <property type="term" value="P:substrate adhesion-dependent cell spreading"/>
    <property type="evidence" value="ECO:0007669"/>
    <property type="project" value="TreeGrafter"/>
</dbReference>
<evidence type="ECO:0000313" key="11">
    <source>
        <dbReference type="EMBL" id="KAK2156146.1"/>
    </source>
</evidence>
<dbReference type="InterPro" id="IPR036872">
    <property type="entry name" value="CH_dom_sf"/>
</dbReference>
<dbReference type="FunFam" id="1.10.418.10:FF:000015">
    <property type="entry name" value="Parvin beta"/>
    <property type="match status" value="1"/>
</dbReference>
<dbReference type="FunFam" id="1.10.418.10:FF:000011">
    <property type="entry name" value="Parvin, beta"/>
    <property type="match status" value="1"/>
</dbReference>
<protein>
    <recommendedName>
        <fullName evidence="10">Calponin-homology (CH) domain-containing protein</fullName>
    </recommendedName>
</protein>
<name>A0AAD9N5V7_9ANNE</name>
<dbReference type="InterPro" id="IPR001715">
    <property type="entry name" value="CH_dom"/>
</dbReference>
<dbReference type="Pfam" id="PF00307">
    <property type="entry name" value="CH"/>
    <property type="match status" value="1"/>
</dbReference>
<dbReference type="PANTHER" id="PTHR12114:SF4">
    <property type="entry name" value="GH23568P"/>
    <property type="match status" value="1"/>
</dbReference>
<dbReference type="SUPFAM" id="SSF47576">
    <property type="entry name" value="Calponin-homology domain, CH-domain"/>
    <property type="match status" value="1"/>
</dbReference>
<dbReference type="EMBL" id="JAODUP010000220">
    <property type="protein sequence ID" value="KAK2156146.1"/>
    <property type="molecule type" value="Genomic_DNA"/>
</dbReference>
<accession>A0AAD9N5V7</accession>
<dbReference type="GO" id="GO:0015629">
    <property type="term" value="C:actin cytoskeleton"/>
    <property type="evidence" value="ECO:0007669"/>
    <property type="project" value="TreeGrafter"/>
</dbReference>
<keyword evidence="6" id="KW-0130">Cell adhesion</keyword>
<keyword evidence="12" id="KW-1185">Reference proteome</keyword>
<dbReference type="InterPro" id="IPR028433">
    <property type="entry name" value="Parvin"/>
</dbReference>
<organism evidence="11 12">
    <name type="scientific">Paralvinella palmiformis</name>
    <dbReference type="NCBI Taxonomy" id="53620"/>
    <lineage>
        <taxon>Eukaryota</taxon>
        <taxon>Metazoa</taxon>
        <taxon>Spiralia</taxon>
        <taxon>Lophotrochozoa</taxon>
        <taxon>Annelida</taxon>
        <taxon>Polychaeta</taxon>
        <taxon>Sedentaria</taxon>
        <taxon>Canalipalpata</taxon>
        <taxon>Terebellida</taxon>
        <taxon>Terebelliformia</taxon>
        <taxon>Alvinellidae</taxon>
        <taxon>Paralvinella</taxon>
    </lineage>
</organism>
<comment type="caution">
    <text evidence="11">The sequence shown here is derived from an EMBL/GenBank/DDBJ whole genome shotgun (WGS) entry which is preliminary data.</text>
</comment>
<dbReference type="PIRSF" id="PIRSF039131">
    <property type="entry name" value="Parvin"/>
    <property type="match status" value="1"/>
</dbReference>
<feature type="domain" description="Calponin-homology (CH)" evidence="10">
    <location>
        <begin position="86"/>
        <end position="193"/>
    </location>
</feature>
<sequence>MATSVSPGSSTLKKEKEESFFEKIGGTLARRKKTKEAQEVEAEGKHAIESPTSPTVPDFGPEWYSLAENEERSMLDPSCREDPQLVTLKKILLDWINDELAHLRIIVKDLEEDLFDGQIIQKLFEKLENIKIEVPEVTQTEVGQKQKLHVILEEINHILPNAWNTDKWNVDSIHGKNLVAILHLMIALARHYKAPIRLPSNVKVNMIIVKKQGDVLLPRTIIVELTGKEEQEQGYDSQERDAFDTLVSHAPDKLNVVKTSLINFVNKHLNKVNLEVTDLDTQFHDGVYLVLLMGLLEGYFVPLYNFHLTTTSFEEMQVLPPGESNTKYKVFKNNFKHVKF</sequence>
<evidence type="ECO:0000256" key="1">
    <source>
        <dbReference type="ARBA" id="ARBA00004204"/>
    </source>
</evidence>
<evidence type="ECO:0000256" key="5">
    <source>
        <dbReference type="ARBA" id="ARBA00022737"/>
    </source>
</evidence>
<dbReference type="PROSITE" id="PS50021">
    <property type="entry name" value="CH"/>
    <property type="match status" value="1"/>
</dbReference>